<reference evidence="1 2" key="1">
    <citation type="journal article" date="2019" name="Sci. Rep.">
        <title>Orb-weaving spider Araneus ventricosus genome elucidates the spidroin gene catalogue.</title>
        <authorList>
            <person name="Kono N."/>
            <person name="Nakamura H."/>
            <person name="Ohtoshi R."/>
            <person name="Moran D.A.P."/>
            <person name="Shinohara A."/>
            <person name="Yoshida Y."/>
            <person name="Fujiwara M."/>
            <person name="Mori M."/>
            <person name="Tomita M."/>
            <person name="Arakawa K."/>
        </authorList>
    </citation>
    <scope>NUCLEOTIDE SEQUENCE [LARGE SCALE GENOMIC DNA]</scope>
</reference>
<dbReference type="EMBL" id="BGPR01000109">
    <property type="protein sequence ID" value="GBL95212.1"/>
    <property type="molecule type" value="Genomic_DNA"/>
</dbReference>
<proteinExistence type="predicted"/>
<gene>
    <name evidence="1" type="ORF">AVEN_253539_1</name>
</gene>
<dbReference type="AlphaFoldDB" id="A0A4Y2BSM6"/>
<dbReference type="Proteomes" id="UP000499080">
    <property type="component" value="Unassembled WGS sequence"/>
</dbReference>
<comment type="caution">
    <text evidence="1">The sequence shown here is derived from an EMBL/GenBank/DDBJ whole genome shotgun (WGS) entry which is preliminary data.</text>
</comment>
<protein>
    <submittedName>
        <fullName evidence="1">Uncharacterized protein</fullName>
    </submittedName>
</protein>
<evidence type="ECO:0000313" key="1">
    <source>
        <dbReference type="EMBL" id="GBL95212.1"/>
    </source>
</evidence>
<organism evidence="1 2">
    <name type="scientific">Araneus ventricosus</name>
    <name type="common">Orbweaver spider</name>
    <name type="synonym">Epeira ventricosa</name>
    <dbReference type="NCBI Taxonomy" id="182803"/>
    <lineage>
        <taxon>Eukaryota</taxon>
        <taxon>Metazoa</taxon>
        <taxon>Ecdysozoa</taxon>
        <taxon>Arthropoda</taxon>
        <taxon>Chelicerata</taxon>
        <taxon>Arachnida</taxon>
        <taxon>Araneae</taxon>
        <taxon>Araneomorphae</taxon>
        <taxon>Entelegynae</taxon>
        <taxon>Araneoidea</taxon>
        <taxon>Araneidae</taxon>
        <taxon>Araneus</taxon>
    </lineage>
</organism>
<sequence>MGKSMDVDCGHHTRGRTLRVWRLFRPGQVDIHCGKKDPHWMSTWCMLNLMRHMPSHWCEVEVWREVSRLKCCPCSSDHGTKLRDLFLSSPSIASKHGVNI</sequence>
<name>A0A4Y2BSM6_ARAVE</name>
<evidence type="ECO:0000313" key="2">
    <source>
        <dbReference type="Proteomes" id="UP000499080"/>
    </source>
</evidence>
<keyword evidence="2" id="KW-1185">Reference proteome</keyword>
<accession>A0A4Y2BSM6</accession>